<protein>
    <submittedName>
        <fullName evidence="3">DUF928 domain-containing protein</fullName>
    </submittedName>
</protein>
<dbReference type="Pfam" id="PF06051">
    <property type="entry name" value="DUF928"/>
    <property type="match status" value="1"/>
</dbReference>
<evidence type="ECO:0000313" key="3">
    <source>
        <dbReference type="EMBL" id="MFB2835049.1"/>
    </source>
</evidence>
<dbReference type="Proteomes" id="UP001576780">
    <property type="component" value="Unassembled WGS sequence"/>
</dbReference>
<evidence type="ECO:0000256" key="2">
    <source>
        <dbReference type="SAM" id="SignalP"/>
    </source>
</evidence>
<feature type="chain" id="PRO_5046240183" evidence="2">
    <location>
        <begin position="28"/>
        <end position="265"/>
    </location>
</feature>
<reference evidence="3 4" key="1">
    <citation type="submission" date="2024-09" db="EMBL/GenBank/DDBJ databases">
        <title>Floridaenema gen nov. (Aerosakkonemataceae, Aerosakkonematales ord. nov., Cyanobacteria) from benthic tropical and subtropical fresh waters, with the description of four new species.</title>
        <authorList>
            <person name="Moretto J.A."/>
            <person name="Berthold D.E."/>
            <person name="Lefler F.W."/>
            <person name="Huang I.-S."/>
            <person name="Laughinghouse H. IV."/>
        </authorList>
    </citation>
    <scope>NUCLEOTIDE SEQUENCE [LARGE SCALE GENOMIC DNA]</scope>
    <source>
        <strain evidence="3 4">BLCC-F167</strain>
    </source>
</reference>
<dbReference type="EMBL" id="JBHFNT010000085">
    <property type="protein sequence ID" value="MFB2835049.1"/>
    <property type="molecule type" value="Genomic_DNA"/>
</dbReference>
<evidence type="ECO:0000313" key="4">
    <source>
        <dbReference type="Proteomes" id="UP001576780"/>
    </source>
</evidence>
<gene>
    <name evidence="3" type="ORF">ACE1CA_11000</name>
</gene>
<comment type="caution">
    <text evidence="3">The sequence shown here is derived from an EMBL/GenBank/DDBJ whole genome shotgun (WGS) entry which is preliminary data.</text>
</comment>
<proteinExistence type="predicted"/>
<dbReference type="InterPro" id="IPR010328">
    <property type="entry name" value="DUF928"/>
</dbReference>
<keyword evidence="4" id="KW-1185">Reference proteome</keyword>
<evidence type="ECO:0000256" key="1">
    <source>
        <dbReference type="SAM" id="MobiDB-lite"/>
    </source>
</evidence>
<feature type="region of interest" description="Disordered" evidence="1">
    <location>
        <begin position="47"/>
        <end position="69"/>
    </location>
</feature>
<sequence length="265" mass="29336">MYSKLKQAFLISCVLISTAISLPPSLAQIEQVSKNNADQIKIRFILANPDPPNRGTPRTNQGTGSRGNCLYKKESPPLTALVGANNLELTTKERPTFWVYVPYTSEEAPSGEFSLQDGDEDVYRTRFNLTATPGIVSVTLPPTVKVLEVGKTYRWYFEINCPNSQRTARIAPASVTGVVRRVSPSSNLENALNSAKNSLEKTAAYAQNSIWYDALTELAQLRLDNSQNAEIQQIWIELLSDRNVGLQSLAKEPIAGNVTTNFRQE</sequence>
<accession>A0ABV4WIX7</accession>
<name>A0ABV4WIX7_9CYAN</name>
<dbReference type="RefSeq" id="WP_413277474.1">
    <property type="nucleotide sequence ID" value="NZ_JBHFNT010000085.1"/>
</dbReference>
<organism evidence="3 4">
    <name type="scientific">Floridaenema evergladense BLCC-F167</name>
    <dbReference type="NCBI Taxonomy" id="3153639"/>
    <lineage>
        <taxon>Bacteria</taxon>
        <taxon>Bacillati</taxon>
        <taxon>Cyanobacteriota</taxon>
        <taxon>Cyanophyceae</taxon>
        <taxon>Oscillatoriophycideae</taxon>
        <taxon>Aerosakkonematales</taxon>
        <taxon>Aerosakkonemataceae</taxon>
        <taxon>Floridanema</taxon>
        <taxon>Floridanema evergladense</taxon>
    </lineage>
</organism>
<feature type="signal peptide" evidence="2">
    <location>
        <begin position="1"/>
        <end position="27"/>
    </location>
</feature>
<keyword evidence="2" id="KW-0732">Signal</keyword>